<dbReference type="EMBL" id="CP011129">
    <property type="protein sequence ID" value="ALN78184.1"/>
    <property type="molecule type" value="Genomic_DNA"/>
</dbReference>
<reference evidence="1 2" key="1">
    <citation type="journal article" date="2015" name="BMC Genomics">
        <title>Comparative genomics and metabolic profiling of the genus Lysobacter.</title>
        <authorList>
            <person name="de Bruijn I."/>
            <person name="Cheng X."/>
            <person name="de Jager V."/>
            <person name="Exposito R.G."/>
            <person name="Watrous J."/>
            <person name="Patel N."/>
            <person name="Postma J."/>
            <person name="Dorrestein P.C."/>
            <person name="Kobayashi D."/>
            <person name="Raaijmakers J.M."/>
        </authorList>
    </citation>
    <scope>NUCLEOTIDE SEQUENCE [LARGE SCALE GENOMIC DNA]</scope>
    <source>
        <strain evidence="1 2">76</strain>
    </source>
</reference>
<protein>
    <submittedName>
        <fullName evidence="1">Uncharacterized protein</fullName>
    </submittedName>
</protein>
<keyword evidence="2" id="KW-1185">Reference proteome</keyword>
<name>A0A0S2F3S0_LYSAN</name>
<dbReference type="RefSeq" id="WP_057916060.1">
    <property type="nucleotide sequence ID" value="NZ_CP011129.1"/>
</dbReference>
<proteinExistence type="predicted"/>
<organism evidence="1 2">
    <name type="scientific">Lysobacter antibioticus</name>
    <dbReference type="NCBI Taxonomy" id="84531"/>
    <lineage>
        <taxon>Bacteria</taxon>
        <taxon>Pseudomonadati</taxon>
        <taxon>Pseudomonadota</taxon>
        <taxon>Gammaproteobacteria</taxon>
        <taxon>Lysobacterales</taxon>
        <taxon>Lysobacteraceae</taxon>
        <taxon>Lysobacter</taxon>
    </lineage>
</organism>
<evidence type="ECO:0000313" key="1">
    <source>
        <dbReference type="EMBL" id="ALN78184.1"/>
    </source>
</evidence>
<dbReference type="AlphaFoldDB" id="A0A0S2F3S0"/>
<dbReference type="STRING" id="84531.LA76x_0022"/>
<accession>A0A0S2F3S0</accession>
<gene>
    <name evidence="1" type="ORF">LA76x_0022</name>
</gene>
<dbReference type="KEGG" id="lab:LA76x_0022"/>
<dbReference type="PATRIC" id="fig|84531.8.peg.25"/>
<evidence type="ECO:0000313" key="2">
    <source>
        <dbReference type="Proteomes" id="UP000060787"/>
    </source>
</evidence>
<dbReference type="Proteomes" id="UP000060787">
    <property type="component" value="Chromosome"/>
</dbReference>
<sequence>MRYTVQLSESDYQGRRLSCDVADECFNDAIQASQAAKTEAFHLTMQLGLPVAIRIFEDSRIYLSHIMPAPQR</sequence>